<name>A0A8J3HSP3_9CHLR</name>
<dbReference type="SMART" id="SM00220">
    <property type="entry name" value="S_TKc"/>
    <property type="match status" value="1"/>
</dbReference>
<evidence type="ECO:0000256" key="3">
    <source>
        <dbReference type="ARBA" id="ARBA00022741"/>
    </source>
</evidence>
<comment type="caution">
    <text evidence="8">The sequence shown here is derived from an EMBL/GenBank/DDBJ whole genome shotgun (WGS) entry which is preliminary data.</text>
</comment>
<feature type="region of interest" description="Disordered" evidence="6">
    <location>
        <begin position="319"/>
        <end position="341"/>
    </location>
</feature>
<dbReference type="PROSITE" id="PS00108">
    <property type="entry name" value="PROTEIN_KINASE_ST"/>
    <property type="match status" value="1"/>
</dbReference>
<organism evidence="8 9">
    <name type="scientific">Ktedonospora formicarum</name>
    <dbReference type="NCBI Taxonomy" id="2778364"/>
    <lineage>
        <taxon>Bacteria</taxon>
        <taxon>Bacillati</taxon>
        <taxon>Chloroflexota</taxon>
        <taxon>Ktedonobacteria</taxon>
        <taxon>Ktedonobacterales</taxon>
        <taxon>Ktedonobacteraceae</taxon>
        <taxon>Ktedonospora</taxon>
    </lineage>
</organism>
<dbReference type="EC" id="2.7.11.1" evidence="1"/>
<keyword evidence="5" id="KW-0067">ATP-binding</keyword>
<keyword evidence="2" id="KW-0808">Transferase</keyword>
<dbReference type="Gene3D" id="1.10.510.10">
    <property type="entry name" value="Transferase(Phosphotransferase) domain 1"/>
    <property type="match status" value="1"/>
</dbReference>
<dbReference type="EMBL" id="BNJF01000001">
    <property type="protein sequence ID" value="GHO43247.1"/>
    <property type="molecule type" value="Genomic_DNA"/>
</dbReference>
<feature type="domain" description="Protein kinase" evidence="7">
    <location>
        <begin position="9"/>
        <end position="288"/>
    </location>
</feature>
<dbReference type="InterPro" id="IPR008271">
    <property type="entry name" value="Ser/Thr_kinase_AS"/>
</dbReference>
<dbReference type="InterPro" id="IPR000719">
    <property type="entry name" value="Prot_kinase_dom"/>
</dbReference>
<dbReference type="GO" id="GO:0005524">
    <property type="term" value="F:ATP binding"/>
    <property type="evidence" value="ECO:0007669"/>
    <property type="project" value="UniProtKB-KW"/>
</dbReference>
<dbReference type="PANTHER" id="PTHR43289:SF6">
    <property type="entry name" value="SERINE_THREONINE-PROTEIN KINASE NEKL-3"/>
    <property type="match status" value="1"/>
</dbReference>
<feature type="compositionally biased region" description="Polar residues" evidence="6">
    <location>
        <begin position="167"/>
        <end position="177"/>
    </location>
</feature>
<accession>A0A8J3HSP3</accession>
<dbReference type="RefSeq" id="WP_220192730.1">
    <property type="nucleotide sequence ID" value="NZ_BNJF01000001.1"/>
</dbReference>
<dbReference type="AlphaFoldDB" id="A0A8J3HSP3"/>
<dbReference type="CDD" id="cd14014">
    <property type="entry name" value="STKc_PknB_like"/>
    <property type="match status" value="1"/>
</dbReference>
<keyword evidence="4" id="KW-0418">Kinase</keyword>
<dbReference type="PROSITE" id="PS50011">
    <property type="entry name" value="PROTEIN_KINASE_DOM"/>
    <property type="match status" value="1"/>
</dbReference>
<keyword evidence="3" id="KW-0547">Nucleotide-binding</keyword>
<dbReference type="Proteomes" id="UP000612362">
    <property type="component" value="Unassembled WGS sequence"/>
</dbReference>
<dbReference type="Pfam" id="PF00069">
    <property type="entry name" value="Pkinase"/>
    <property type="match status" value="1"/>
</dbReference>
<keyword evidence="9" id="KW-1185">Reference proteome</keyword>
<dbReference type="PANTHER" id="PTHR43289">
    <property type="entry name" value="MITOGEN-ACTIVATED PROTEIN KINASE KINASE KINASE 20-RELATED"/>
    <property type="match status" value="1"/>
</dbReference>
<reference evidence="8" key="1">
    <citation type="submission" date="2020-10" db="EMBL/GenBank/DDBJ databases">
        <title>Taxonomic study of unclassified bacteria belonging to the class Ktedonobacteria.</title>
        <authorList>
            <person name="Yabe S."/>
            <person name="Wang C.M."/>
            <person name="Zheng Y."/>
            <person name="Sakai Y."/>
            <person name="Cavaletti L."/>
            <person name="Monciardini P."/>
            <person name="Donadio S."/>
        </authorList>
    </citation>
    <scope>NUCLEOTIDE SEQUENCE</scope>
    <source>
        <strain evidence="8">SOSP1-1</strain>
    </source>
</reference>
<feature type="region of interest" description="Disordered" evidence="6">
    <location>
        <begin position="167"/>
        <end position="187"/>
    </location>
</feature>
<evidence type="ECO:0000313" key="9">
    <source>
        <dbReference type="Proteomes" id="UP000612362"/>
    </source>
</evidence>
<dbReference type="InterPro" id="IPR011042">
    <property type="entry name" value="6-blade_b-propeller_TolB-like"/>
</dbReference>
<dbReference type="SUPFAM" id="SSF56112">
    <property type="entry name" value="Protein kinase-like (PK-like)"/>
    <property type="match status" value="1"/>
</dbReference>
<dbReference type="SUPFAM" id="SSF82171">
    <property type="entry name" value="DPP6 N-terminal domain-like"/>
    <property type="match status" value="1"/>
</dbReference>
<feature type="region of interest" description="Disordered" evidence="6">
    <location>
        <begin position="354"/>
        <end position="373"/>
    </location>
</feature>
<evidence type="ECO:0000256" key="2">
    <source>
        <dbReference type="ARBA" id="ARBA00022679"/>
    </source>
</evidence>
<dbReference type="InterPro" id="IPR011009">
    <property type="entry name" value="Kinase-like_dom_sf"/>
</dbReference>
<dbReference type="Gene3D" id="2.120.10.30">
    <property type="entry name" value="TolB, C-terminal domain"/>
    <property type="match status" value="1"/>
</dbReference>
<protein>
    <recommendedName>
        <fullName evidence="1">non-specific serine/threonine protein kinase</fullName>
        <ecNumber evidence="1">2.7.11.1</ecNumber>
    </recommendedName>
</protein>
<feature type="compositionally biased region" description="Pro residues" evidence="6">
    <location>
        <begin position="358"/>
        <end position="373"/>
    </location>
</feature>
<evidence type="ECO:0000313" key="8">
    <source>
        <dbReference type="EMBL" id="GHO43247.1"/>
    </source>
</evidence>
<evidence type="ECO:0000256" key="5">
    <source>
        <dbReference type="ARBA" id="ARBA00022840"/>
    </source>
</evidence>
<dbReference type="GO" id="GO:0004674">
    <property type="term" value="F:protein serine/threonine kinase activity"/>
    <property type="evidence" value="ECO:0007669"/>
    <property type="project" value="UniProtKB-EC"/>
</dbReference>
<evidence type="ECO:0000259" key="7">
    <source>
        <dbReference type="PROSITE" id="PS50011"/>
    </source>
</evidence>
<gene>
    <name evidence="8" type="ORF">KSX_14100</name>
</gene>
<evidence type="ECO:0000256" key="4">
    <source>
        <dbReference type="ARBA" id="ARBA00022777"/>
    </source>
</evidence>
<sequence>MLGTLLGHYRLIRELEQGGTATVFLAEDIHLQRQVAVKVFDSDLDTNAQQNFLSYFAREARTLASLDHPNILPVYDYGEQDGHVYLVMPYIAGGSLRDYLRQRPLPISPEQAVSFLQQVLLALEYAHARGLIHRDIKPGNILFKNDKTLLLSDFGLVKIVEKEAGANPQQDMTQSGGPSLKGTPSYIAPEQIHGRPAQSSDIYSLGVVAYELLTGQRPFQAEDTMAVLFKHLHERPRPLRELNPALSLELESVVLQALAKEPEQRFQSATTFRTALGNALKTTSHQVQGSNMPMADMASHTHLSSPYQTQLAGQTEHTITPQGNASNAFHSSPKPSGSISTPATQFAFQRQATITPQSSPPPGINPTHGAPPRPRGISKWNILTYILIGATLATSIFAILYNAGYLGKQQTPSPSTQATATPSQSVPATITTACPPTNKARPATLHPMTLGSHHQLIYIVNEGPNDAPTAATLKRRDADTNNKATSILQIPNVHIDEGQITQNGQWVLFTLSFNGISQVRMARVDGQEQQTLYCAPSDGHIADSQLSINGQKLIFNLFPGPVGKPSLNLLDLTTGSLTRLLEPTGQQAYTPTTWQDKSHVYLTSFVPNSDVPRTDLYLLNVDKGANQKEQDMSKVLSQDWTCGSFDDSFDSRQLFVASCGTNQGTALPTPTGPTTISIQPATGGTAHTIAHIDQAVTMLRTISSTTLLYMVENGSGDSSQNGLWRMNIDGTNRQRLSTDATGGQSLSLFSHYTWANVSTDGKLFALQEADPQSQNRKMYYGNLTDGVSNFFADISDGTDLRLVGWTHV</sequence>
<dbReference type="Gene3D" id="3.30.200.20">
    <property type="entry name" value="Phosphorylase Kinase, domain 1"/>
    <property type="match status" value="1"/>
</dbReference>
<evidence type="ECO:0000256" key="6">
    <source>
        <dbReference type="SAM" id="MobiDB-lite"/>
    </source>
</evidence>
<proteinExistence type="predicted"/>
<evidence type="ECO:0000256" key="1">
    <source>
        <dbReference type="ARBA" id="ARBA00012513"/>
    </source>
</evidence>